<protein>
    <submittedName>
        <fullName evidence="1">Uncharacterized protein</fullName>
    </submittedName>
</protein>
<accession>A0ACC2M6W0</accession>
<comment type="caution">
    <text evidence="1">The sequence shown here is derived from an EMBL/GenBank/DDBJ whole genome shotgun (WGS) entry which is preliminary data.</text>
</comment>
<gene>
    <name evidence="1" type="ORF">MRB53_017748</name>
</gene>
<reference evidence="1 2" key="1">
    <citation type="journal article" date="2022" name="Hortic Res">
        <title>A haplotype resolved chromosomal level avocado genome allows analysis of novel avocado genes.</title>
        <authorList>
            <person name="Nath O."/>
            <person name="Fletcher S.J."/>
            <person name="Hayward A."/>
            <person name="Shaw L.M."/>
            <person name="Masouleh A.K."/>
            <person name="Furtado A."/>
            <person name="Henry R.J."/>
            <person name="Mitter N."/>
        </authorList>
    </citation>
    <scope>NUCLEOTIDE SEQUENCE [LARGE SCALE GENOMIC DNA]</scope>
    <source>
        <strain evidence="2">cv. Hass</strain>
    </source>
</reference>
<keyword evidence="2" id="KW-1185">Reference proteome</keyword>
<evidence type="ECO:0000313" key="1">
    <source>
        <dbReference type="EMBL" id="KAJ8641054.1"/>
    </source>
</evidence>
<evidence type="ECO:0000313" key="2">
    <source>
        <dbReference type="Proteomes" id="UP001234297"/>
    </source>
</evidence>
<proteinExistence type="predicted"/>
<organism evidence="1 2">
    <name type="scientific">Persea americana</name>
    <name type="common">Avocado</name>
    <dbReference type="NCBI Taxonomy" id="3435"/>
    <lineage>
        <taxon>Eukaryota</taxon>
        <taxon>Viridiplantae</taxon>
        <taxon>Streptophyta</taxon>
        <taxon>Embryophyta</taxon>
        <taxon>Tracheophyta</taxon>
        <taxon>Spermatophyta</taxon>
        <taxon>Magnoliopsida</taxon>
        <taxon>Magnoliidae</taxon>
        <taxon>Laurales</taxon>
        <taxon>Lauraceae</taxon>
        <taxon>Persea</taxon>
    </lineage>
</organism>
<sequence>MQNNRGTLVRVERLGTREKVGTVRENGKDKRIERSAGDTRARLSQGKHDMGKTSLDPNACRANPISAFLLNSRVFLLAQISFSDL</sequence>
<dbReference type="EMBL" id="CM056813">
    <property type="protein sequence ID" value="KAJ8641054.1"/>
    <property type="molecule type" value="Genomic_DNA"/>
</dbReference>
<name>A0ACC2M6W0_PERAE</name>
<dbReference type="Proteomes" id="UP001234297">
    <property type="component" value="Chromosome 5"/>
</dbReference>